<organism evidence="1 2">
    <name type="scientific">Mucilaginibacter straminoryzae</name>
    <dbReference type="NCBI Taxonomy" id="2932774"/>
    <lineage>
        <taxon>Bacteria</taxon>
        <taxon>Pseudomonadati</taxon>
        <taxon>Bacteroidota</taxon>
        <taxon>Sphingobacteriia</taxon>
        <taxon>Sphingobacteriales</taxon>
        <taxon>Sphingobacteriaceae</taxon>
        <taxon>Mucilaginibacter</taxon>
    </lineage>
</organism>
<dbReference type="RefSeq" id="WP_245129371.1">
    <property type="nucleotide sequence ID" value="NZ_JALJEJ010000003.1"/>
</dbReference>
<reference evidence="1" key="1">
    <citation type="submission" date="2022-04" db="EMBL/GenBank/DDBJ databases">
        <title>Mucilaginibacter sp. RS28 isolated from freshwater.</title>
        <authorList>
            <person name="Ko S.-R."/>
        </authorList>
    </citation>
    <scope>NUCLEOTIDE SEQUENCE</scope>
    <source>
        <strain evidence="1">RS28</strain>
    </source>
</reference>
<name>A0A9X2B9A1_9SPHI</name>
<dbReference type="AlphaFoldDB" id="A0A9X2B9A1"/>
<evidence type="ECO:0000313" key="2">
    <source>
        <dbReference type="Proteomes" id="UP001139450"/>
    </source>
</evidence>
<protein>
    <submittedName>
        <fullName evidence="1">Uncharacterized protein</fullName>
    </submittedName>
</protein>
<dbReference type="EMBL" id="JALJEJ010000003">
    <property type="protein sequence ID" value="MCJ8209535.1"/>
    <property type="molecule type" value="Genomic_DNA"/>
</dbReference>
<accession>A0A9X2B9A1</accession>
<gene>
    <name evidence="1" type="ORF">MUY27_07430</name>
</gene>
<dbReference type="Proteomes" id="UP001139450">
    <property type="component" value="Unassembled WGS sequence"/>
</dbReference>
<keyword evidence="2" id="KW-1185">Reference proteome</keyword>
<evidence type="ECO:0000313" key="1">
    <source>
        <dbReference type="EMBL" id="MCJ8209535.1"/>
    </source>
</evidence>
<comment type="caution">
    <text evidence="1">The sequence shown here is derived from an EMBL/GenBank/DDBJ whole genome shotgun (WGS) entry which is preliminary data.</text>
</comment>
<sequence length="78" mass="9089">MNPFEVAIPMKDHPMMITVKPGENENTYDLFYEDELCGYMICNEHNVWIYEPHHHAALLLDADQIQHLGSEISKQTKC</sequence>
<proteinExistence type="predicted"/>